<dbReference type="AlphaFoldDB" id="A0A3N2PZC9"/>
<feature type="compositionally biased region" description="Polar residues" evidence="1">
    <location>
        <begin position="46"/>
        <end position="63"/>
    </location>
</feature>
<proteinExistence type="predicted"/>
<protein>
    <submittedName>
        <fullName evidence="2">Uncharacterized protein</fullName>
    </submittedName>
</protein>
<accession>A0A3N2PZC9</accession>
<dbReference type="RefSeq" id="XP_028467648.1">
    <property type="nucleotide sequence ID" value="XM_028614085.1"/>
</dbReference>
<feature type="region of interest" description="Disordered" evidence="1">
    <location>
        <begin position="46"/>
        <end position="139"/>
    </location>
</feature>
<reference evidence="2 3" key="1">
    <citation type="journal article" date="2018" name="Mol. Ecol.">
        <title>The obligate alkalophilic soda-lake fungus Sodiomyces alkalinus has shifted to a protein diet.</title>
        <authorList>
            <person name="Grum-Grzhimaylo A.A."/>
            <person name="Falkoski D.L."/>
            <person name="van den Heuvel J."/>
            <person name="Valero-Jimenez C.A."/>
            <person name="Min B."/>
            <person name="Choi I.G."/>
            <person name="Lipzen A."/>
            <person name="Daum C.G."/>
            <person name="Aanen D.K."/>
            <person name="Tsang A."/>
            <person name="Henrissat B."/>
            <person name="Bilanenko E.N."/>
            <person name="de Vries R.P."/>
            <person name="van Kan J.A.L."/>
            <person name="Grigoriev I.V."/>
            <person name="Debets A.J.M."/>
        </authorList>
    </citation>
    <scope>NUCLEOTIDE SEQUENCE [LARGE SCALE GENOMIC DNA]</scope>
    <source>
        <strain evidence="2 3">F11</strain>
    </source>
</reference>
<evidence type="ECO:0000313" key="2">
    <source>
        <dbReference type="EMBL" id="ROT39842.1"/>
    </source>
</evidence>
<evidence type="ECO:0000256" key="1">
    <source>
        <dbReference type="SAM" id="MobiDB-lite"/>
    </source>
</evidence>
<sequence length="139" mass="15123">MFNIHSARQRLRRNIMLVFGMDRYSLVAHIHIRLIQALQSRTSFPSLHNSMRTDSSSSNMTGNTGMGVSREMSPSQEMKLSTGKGTGERIQKGIKTGAGKRQQGLRDPLSRGIAGKSEQTSQPPGIRLGTNPGSNDGAN</sequence>
<organism evidence="2 3">
    <name type="scientific">Sodiomyces alkalinus (strain CBS 110278 / VKM F-3762 / F11)</name>
    <name type="common">Alkaliphilic filamentous fungus</name>
    <dbReference type="NCBI Taxonomy" id="1314773"/>
    <lineage>
        <taxon>Eukaryota</taxon>
        <taxon>Fungi</taxon>
        <taxon>Dikarya</taxon>
        <taxon>Ascomycota</taxon>
        <taxon>Pezizomycotina</taxon>
        <taxon>Sordariomycetes</taxon>
        <taxon>Hypocreomycetidae</taxon>
        <taxon>Glomerellales</taxon>
        <taxon>Plectosphaerellaceae</taxon>
        <taxon>Sodiomyces</taxon>
    </lineage>
</organism>
<keyword evidence="3" id="KW-1185">Reference proteome</keyword>
<name>A0A3N2PZC9_SODAK</name>
<dbReference type="EMBL" id="ML119053">
    <property type="protein sequence ID" value="ROT39842.1"/>
    <property type="molecule type" value="Genomic_DNA"/>
</dbReference>
<evidence type="ECO:0000313" key="3">
    <source>
        <dbReference type="Proteomes" id="UP000272025"/>
    </source>
</evidence>
<dbReference type="GeneID" id="39582563"/>
<dbReference type="Proteomes" id="UP000272025">
    <property type="component" value="Unassembled WGS sequence"/>
</dbReference>
<gene>
    <name evidence="2" type="ORF">SODALDRAFT_358258</name>
</gene>